<gene>
    <name evidence="1" type="ORF">LTS18_004782</name>
</gene>
<evidence type="ECO:0000313" key="1">
    <source>
        <dbReference type="EMBL" id="KAK3079473.1"/>
    </source>
</evidence>
<comment type="caution">
    <text evidence="1">The sequence shown here is derived from an EMBL/GenBank/DDBJ whole genome shotgun (WGS) entry which is preliminary data.</text>
</comment>
<sequence>MASSHSTPNPYSQPRPPQPNEEEAQDHTMTDADADAPPPPTTVAAPPTPPYSAPFENALMDLILQPPDSTTTSSSSALITAGTQILDDTNPKPEPGFKGPSIHVRDIDPLSLPHVEAGELPLGLGDPRRRFRTQVAGVRVTHPGGSFGGGVGAYGVHPLFPGSDGESSGAGAGVGVGIGSEGGRADAAALLADTRAFIAEKDVKTGLGLRRAIRAEQQVLLRRVRERMERRREAVEENERVEREVKKLEDQRGMERRLEQRVRERRAGRKGG</sequence>
<reference evidence="1" key="1">
    <citation type="submission" date="2024-09" db="EMBL/GenBank/DDBJ databases">
        <title>Black Yeasts Isolated from many extreme environments.</title>
        <authorList>
            <person name="Coleine C."/>
            <person name="Stajich J.E."/>
            <person name="Selbmann L."/>
        </authorList>
    </citation>
    <scope>NUCLEOTIDE SEQUENCE</scope>
    <source>
        <strain evidence="1">CCFEE 5737</strain>
    </source>
</reference>
<organism evidence="1 2">
    <name type="scientific">Coniosporium uncinatum</name>
    <dbReference type="NCBI Taxonomy" id="93489"/>
    <lineage>
        <taxon>Eukaryota</taxon>
        <taxon>Fungi</taxon>
        <taxon>Dikarya</taxon>
        <taxon>Ascomycota</taxon>
        <taxon>Pezizomycotina</taxon>
        <taxon>Dothideomycetes</taxon>
        <taxon>Dothideomycetes incertae sedis</taxon>
        <taxon>Coniosporium</taxon>
    </lineage>
</organism>
<dbReference type="Proteomes" id="UP001186974">
    <property type="component" value="Unassembled WGS sequence"/>
</dbReference>
<dbReference type="EMBL" id="JAWDJW010001126">
    <property type="protein sequence ID" value="KAK3079473.1"/>
    <property type="molecule type" value="Genomic_DNA"/>
</dbReference>
<evidence type="ECO:0000313" key="2">
    <source>
        <dbReference type="Proteomes" id="UP001186974"/>
    </source>
</evidence>
<proteinExistence type="predicted"/>
<name>A0ACC3DS70_9PEZI</name>
<accession>A0ACC3DS70</accession>
<protein>
    <submittedName>
        <fullName evidence="1">Uncharacterized protein</fullName>
    </submittedName>
</protein>
<keyword evidence="2" id="KW-1185">Reference proteome</keyword>